<evidence type="ECO:0000313" key="1">
    <source>
        <dbReference type="EMBL" id="ULN42338.1"/>
    </source>
</evidence>
<dbReference type="CDD" id="cd03801">
    <property type="entry name" value="GT4_PimA-like"/>
    <property type="match status" value="1"/>
</dbReference>
<dbReference type="Proteomes" id="UP001055337">
    <property type="component" value="Chromosome"/>
</dbReference>
<evidence type="ECO:0000313" key="2">
    <source>
        <dbReference type="Proteomes" id="UP001055337"/>
    </source>
</evidence>
<dbReference type="SUPFAM" id="SSF53756">
    <property type="entry name" value="UDP-Glycosyltransferase/glycogen phosphorylase"/>
    <property type="match status" value="1"/>
</dbReference>
<protein>
    <submittedName>
        <fullName evidence="1">Glycosyltransferase family 4 protein</fullName>
    </submittedName>
</protein>
<gene>
    <name evidence="1" type="ORF">MI149_04210</name>
</gene>
<dbReference type="RefSeq" id="WP_240178777.1">
    <property type="nucleotide sequence ID" value="NZ_CP092362.2"/>
</dbReference>
<keyword evidence="2" id="KW-1185">Reference proteome</keyword>
<dbReference type="PANTHER" id="PTHR12526">
    <property type="entry name" value="GLYCOSYLTRANSFERASE"/>
    <property type="match status" value="1"/>
</dbReference>
<sequence>MTVALISAVDPYPTDAGKKVVLAGFIDYLTERHGQDNVHYIKVGVAPQQQFPVRVHVVPGPSRREVLGNLMTRVSTGRASLQEAFLGSPQTAAGIADILERISPDLQIYDTVRMAQYAPDQIAAEQVCYLDDLFSERYDRMLQAAEKFGDINVSPLGNFAEHVPAKLRPLATHRRSQTMLLRAERSLVRRSEDRTARRFRRSLLVNADEANVLMERTDLGADRIQSIPPLITVPAGPERDYNGAPEFAFLGLLSLPHNDDGLRSFLETAWPLILKRHPDARLRIIGREARPELLALAATLGDSVVMEGYVPDLGAALSGVAALVNPLRFGSGIKLKVIEALGRALPVVSTPIGAEGFASGPGTGVLIGRQPAELAELLCSLTDRGINAEISAQAREHFRTTYSRSAVFAAYDTAFSVCRGQLHLC</sequence>
<dbReference type="Gene3D" id="3.40.50.2000">
    <property type="entry name" value="Glycogen Phosphorylase B"/>
    <property type="match status" value="1"/>
</dbReference>
<dbReference type="EMBL" id="CP092362">
    <property type="protein sequence ID" value="ULN42338.1"/>
    <property type="molecule type" value="Genomic_DNA"/>
</dbReference>
<accession>A0ABY3TQI0</accession>
<proteinExistence type="predicted"/>
<name>A0ABY3TQI0_9MYCO</name>
<reference evidence="1" key="1">
    <citation type="submission" date="2022-08" db="EMBL/GenBank/DDBJ databases">
        <title>Whole genome sequencing of non-tuberculosis mycobacteria type-strains.</title>
        <authorList>
            <person name="Igarashi Y."/>
            <person name="Osugi A."/>
            <person name="Mitarai S."/>
        </authorList>
    </citation>
    <scope>NUCLEOTIDE SEQUENCE</scope>
    <source>
        <strain evidence="1">JCM 16369</strain>
    </source>
</reference>
<dbReference type="Pfam" id="PF13692">
    <property type="entry name" value="Glyco_trans_1_4"/>
    <property type="match status" value="1"/>
</dbReference>
<organism evidence="1 2">
    <name type="scientific">Mycolicibacterium crocinum</name>
    <dbReference type="NCBI Taxonomy" id="388459"/>
    <lineage>
        <taxon>Bacteria</taxon>
        <taxon>Bacillati</taxon>
        <taxon>Actinomycetota</taxon>
        <taxon>Actinomycetes</taxon>
        <taxon>Mycobacteriales</taxon>
        <taxon>Mycobacteriaceae</taxon>
        <taxon>Mycolicibacterium</taxon>
    </lineage>
</organism>